<evidence type="ECO:0000256" key="1">
    <source>
        <dbReference type="SAM" id="Phobius"/>
    </source>
</evidence>
<reference evidence="2 3" key="1">
    <citation type="submission" date="2024-07" db="EMBL/GenBank/DDBJ databases">
        <title>Section-level genome sequencing and comparative genomics of Aspergillus sections Usti and Cavernicolus.</title>
        <authorList>
            <consortium name="Lawrence Berkeley National Laboratory"/>
            <person name="Nybo J.L."/>
            <person name="Vesth T.C."/>
            <person name="Theobald S."/>
            <person name="Frisvad J.C."/>
            <person name="Larsen T.O."/>
            <person name="Kjaerboelling I."/>
            <person name="Rothschild-Mancinelli K."/>
            <person name="Lyhne E.K."/>
            <person name="Kogle M.E."/>
            <person name="Barry K."/>
            <person name="Clum A."/>
            <person name="Na H."/>
            <person name="Ledsgaard L."/>
            <person name="Lin J."/>
            <person name="Lipzen A."/>
            <person name="Kuo A."/>
            <person name="Riley R."/>
            <person name="Mondo S."/>
            <person name="Labutti K."/>
            <person name="Haridas S."/>
            <person name="Pangalinan J."/>
            <person name="Salamov A.A."/>
            <person name="Simmons B.A."/>
            <person name="Magnuson J.K."/>
            <person name="Chen J."/>
            <person name="Drula E."/>
            <person name="Henrissat B."/>
            <person name="Wiebenga A."/>
            <person name="Lubbers R.J."/>
            <person name="Gomes A.C."/>
            <person name="Macurrencykelacurrency M.R."/>
            <person name="Stajich J."/>
            <person name="Grigoriev I.V."/>
            <person name="Mortensen U.H."/>
            <person name="De Vries R.P."/>
            <person name="Baker S.E."/>
            <person name="Andersen M.R."/>
        </authorList>
    </citation>
    <scope>NUCLEOTIDE SEQUENCE [LARGE SCALE GENOMIC DNA]</scope>
    <source>
        <strain evidence="2 3">CBS 449.75</strain>
    </source>
</reference>
<evidence type="ECO:0008006" key="4">
    <source>
        <dbReference type="Google" id="ProtNLM"/>
    </source>
</evidence>
<keyword evidence="1" id="KW-0472">Membrane</keyword>
<accession>A0ABR4LMJ3</accession>
<keyword evidence="1" id="KW-1133">Transmembrane helix</keyword>
<comment type="caution">
    <text evidence="2">The sequence shown here is derived from an EMBL/GenBank/DDBJ whole genome shotgun (WGS) entry which is preliminary data.</text>
</comment>
<keyword evidence="3" id="KW-1185">Reference proteome</keyword>
<proteinExistence type="predicted"/>
<gene>
    <name evidence="2" type="ORF">BJX67DRAFT_357162</name>
</gene>
<dbReference type="Proteomes" id="UP001610432">
    <property type="component" value="Unassembled WGS sequence"/>
</dbReference>
<keyword evidence="1" id="KW-0812">Transmembrane</keyword>
<evidence type="ECO:0000313" key="2">
    <source>
        <dbReference type="EMBL" id="KAL2865741.1"/>
    </source>
</evidence>
<dbReference type="GeneID" id="98144535"/>
<dbReference type="EMBL" id="JBFXLQ010000029">
    <property type="protein sequence ID" value="KAL2865741.1"/>
    <property type="molecule type" value="Genomic_DNA"/>
</dbReference>
<name>A0ABR4LMJ3_9EURO</name>
<dbReference type="RefSeq" id="XP_070884720.1">
    <property type="nucleotide sequence ID" value="XM_071029463.1"/>
</dbReference>
<organism evidence="2 3">
    <name type="scientific">Aspergillus lucknowensis</name>
    <dbReference type="NCBI Taxonomy" id="176173"/>
    <lineage>
        <taxon>Eukaryota</taxon>
        <taxon>Fungi</taxon>
        <taxon>Dikarya</taxon>
        <taxon>Ascomycota</taxon>
        <taxon>Pezizomycotina</taxon>
        <taxon>Eurotiomycetes</taxon>
        <taxon>Eurotiomycetidae</taxon>
        <taxon>Eurotiales</taxon>
        <taxon>Aspergillaceae</taxon>
        <taxon>Aspergillus</taxon>
        <taxon>Aspergillus subgen. Nidulantes</taxon>
    </lineage>
</organism>
<feature type="transmembrane region" description="Helical" evidence="1">
    <location>
        <begin position="7"/>
        <end position="29"/>
    </location>
</feature>
<sequence length="74" mass="8490">MMRSHNTSTVVSLFSIEINFILPISIYMIDVGPLPFCHSGDIIKSLSHHCGPCERYPFSPRDRGPRRTTFRYCS</sequence>
<evidence type="ECO:0000313" key="3">
    <source>
        <dbReference type="Proteomes" id="UP001610432"/>
    </source>
</evidence>
<protein>
    <recommendedName>
        <fullName evidence="4">Actin</fullName>
    </recommendedName>
</protein>